<proteinExistence type="predicted"/>
<gene>
    <name evidence="7" type="ORF">GCM10018785_23870</name>
</gene>
<evidence type="ECO:0000259" key="6">
    <source>
        <dbReference type="PROSITE" id="PS50850"/>
    </source>
</evidence>
<reference evidence="7" key="2">
    <citation type="submission" date="2020-09" db="EMBL/GenBank/DDBJ databases">
        <authorList>
            <person name="Sun Q."/>
            <person name="Ohkuma M."/>
        </authorList>
    </citation>
    <scope>NUCLEOTIDE SEQUENCE</scope>
    <source>
        <strain evidence="7">JCM 4784</strain>
    </source>
</reference>
<protein>
    <submittedName>
        <fullName evidence="7">MFS transporter</fullName>
    </submittedName>
</protein>
<feature type="transmembrane region" description="Helical" evidence="5">
    <location>
        <begin position="185"/>
        <end position="204"/>
    </location>
</feature>
<accession>A0A918ZHR8</accession>
<dbReference type="EMBL" id="BNBT01000026">
    <property type="protein sequence ID" value="GHE53549.1"/>
    <property type="molecule type" value="Genomic_DNA"/>
</dbReference>
<feature type="transmembrane region" description="Helical" evidence="5">
    <location>
        <begin position="334"/>
        <end position="354"/>
    </location>
</feature>
<evidence type="ECO:0000256" key="3">
    <source>
        <dbReference type="ARBA" id="ARBA00022989"/>
    </source>
</evidence>
<keyword evidence="8" id="KW-1185">Reference proteome</keyword>
<dbReference type="InterPro" id="IPR036259">
    <property type="entry name" value="MFS_trans_sf"/>
</dbReference>
<keyword evidence="4 5" id="KW-0472">Membrane</keyword>
<evidence type="ECO:0000313" key="8">
    <source>
        <dbReference type="Proteomes" id="UP000608024"/>
    </source>
</evidence>
<dbReference type="PANTHER" id="PTHR23508:SF10">
    <property type="entry name" value="CARBOXYLIC ACID TRANSPORTER PROTEIN HOMOLOG"/>
    <property type="match status" value="1"/>
</dbReference>
<dbReference type="AlphaFoldDB" id="A0A918ZHR8"/>
<dbReference type="GO" id="GO:0046943">
    <property type="term" value="F:carboxylic acid transmembrane transporter activity"/>
    <property type="evidence" value="ECO:0007669"/>
    <property type="project" value="TreeGrafter"/>
</dbReference>
<feature type="transmembrane region" description="Helical" evidence="5">
    <location>
        <begin position="245"/>
        <end position="270"/>
    </location>
</feature>
<dbReference type="PANTHER" id="PTHR23508">
    <property type="entry name" value="CARBOXYLIC ACID TRANSPORTER PROTEIN HOMOLOG"/>
    <property type="match status" value="1"/>
</dbReference>
<comment type="caution">
    <text evidence="7">The sequence shown here is derived from an EMBL/GenBank/DDBJ whole genome shotgun (WGS) entry which is preliminary data.</text>
</comment>
<organism evidence="7 8">
    <name type="scientific">Streptomyces longispororuber</name>
    <dbReference type="NCBI Taxonomy" id="68230"/>
    <lineage>
        <taxon>Bacteria</taxon>
        <taxon>Bacillati</taxon>
        <taxon>Actinomycetota</taxon>
        <taxon>Actinomycetes</taxon>
        <taxon>Kitasatosporales</taxon>
        <taxon>Streptomycetaceae</taxon>
        <taxon>Streptomyces</taxon>
    </lineage>
</organism>
<dbReference type="InterPro" id="IPR020846">
    <property type="entry name" value="MFS_dom"/>
</dbReference>
<dbReference type="GO" id="GO:0005886">
    <property type="term" value="C:plasma membrane"/>
    <property type="evidence" value="ECO:0007669"/>
    <property type="project" value="UniProtKB-SubCell"/>
</dbReference>
<reference evidence="7" key="1">
    <citation type="journal article" date="2014" name="Int. J. Syst. Evol. Microbiol.">
        <title>Complete genome sequence of Corynebacterium casei LMG S-19264T (=DSM 44701T), isolated from a smear-ripened cheese.</title>
        <authorList>
            <consortium name="US DOE Joint Genome Institute (JGI-PGF)"/>
            <person name="Walter F."/>
            <person name="Albersmeier A."/>
            <person name="Kalinowski J."/>
            <person name="Ruckert C."/>
        </authorList>
    </citation>
    <scope>NUCLEOTIDE SEQUENCE</scope>
    <source>
        <strain evidence="7">JCM 4784</strain>
    </source>
</reference>
<dbReference type="RefSeq" id="WP_190135858.1">
    <property type="nucleotide sequence ID" value="NZ_BNBT01000026.1"/>
</dbReference>
<feature type="transmembrane region" description="Helical" evidence="5">
    <location>
        <begin position="97"/>
        <end position="116"/>
    </location>
</feature>
<evidence type="ECO:0000256" key="5">
    <source>
        <dbReference type="SAM" id="Phobius"/>
    </source>
</evidence>
<evidence type="ECO:0000256" key="4">
    <source>
        <dbReference type="ARBA" id="ARBA00023136"/>
    </source>
</evidence>
<feature type="transmembrane region" description="Helical" evidence="5">
    <location>
        <begin position="31"/>
        <end position="56"/>
    </location>
</feature>
<feature type="transmembrane region" description="Helical" evidence="5">
    <location>
        <begin position="310"/>
        <end position="328"/>
    </location>
</feature>
<feature type="transmembrane region" description="Helical" evidence="5">
    <location>
        <begin position="366"/>
        <end position="388"/>
    </location>
</feature>
<dbReference type="PROSITE" id="PS50850">
    <property type="entry name" value="MFS"/>
    <property type="match status" value="1"/>
</dbReference>
<comment type="subcellular location">
    <subcellularLocation>
        <location evidence="1">Cell membrane</location>
        <topology evidence="1">Multi-pass membrane protein</topology>
    </subcellularLocation>
</comment>
<evidence type="ECO:0000256" key="2">
    <source>
        <dbReference type="ARBA" id="ARBA00022692"/>
    </source>
</evidence>
<dbReference type="Proteomes" id="UP000608024">
    <property type="component" value="Unassembled WGS sequence"/>
</dbReference>
<dbReference type="SUPFAM" id="SSF103473">
    <property type="entry name" value="MFS general substrate transporter"/>
    <property type="match status" value="1"/>
</dbReference>
<dbReference type="Pfam" id="PF07690">
    <property type="entry name" value="MFS_1"/>
    <property type="match status" value="1"/>
</dbReference>
<feature type="transmembrane region" description="Helical" evidence="5">
    <location>
        <begin position="122"/>
        <end position="144"/>
    </location>
</feature>
<feature type="transmembrane region" description="Helical" evidence="5">
    <location>
        <begin position="276"/>
        <end position="298"/>
    </location>
</feature>
<evidence type="ECO:0000256" key="1">
    <source>
        <dbReference type="ARBA" id="ARBA00004651"/>
    </source>
</evidence>
<feature type="transmembrane region" description="Helical" evidence="5">
    <location>
        <begin position="156"/>
        <end position="179"/>
    </location>
</feature>
<keyword evidence="3 5" id="KW-1133">Transmembrane helix</keyword>
<feature type="transmembrane region" description="Helical" evidence="5">
    <location>
        <begin position="400"/>
        <end position="419"/>
    </location>
</feature>
<name>A0A918ZHR8_9ACTN</name>
<dbReference type="InterPro" id="IPR011701">
    <property type="entry name" value="MFS"/>
</dbReference>
<keyword evidence="2 5" id="KW-0812">Transmembrane</keyword>
<sequence length="451" mass="47290">MTRTPSRSGAAAPDPVAAPGDAEARRYEHRLLLVLFAAFGFVFFDRQALTFLAPFISDDFHLSHTALGVLSGVLALTWALSGLVCGRLADRYGRRPVLIAAVVLFSCFSAAGGLMTGFAGLLIARALMGLAEGAVLPLAQSLMVEASREHRRGLNMGLLQGSSAGLLGGVVAPLVVVWIAEHHDWRTAFLVTIVPGLLIAVWIARSVRERPPVPVLPGVPDATAREEAAPPLREVLREVLAHRNIVLCVLAACFYLTWFTVIITFTPTYLEDEKGFSSGTMSHVMTCFGVAWVLWGFLTPAVSDRIGRRSALIAFTVVAALCPLAVVYVDDPVLLGGVVVLSYTGLGCFTLIMATIPAETVPRRTLTVALGLVMGVGELAGGFIGPLVAGLASDVWGLDAAMFISSGGAVAVVLLALGLRETAPAVLRRRGAADAGPAHDATPVPTSGGAL</sequence>
<dbReference type="InterPro" id="IPR005829">
    <property type="entry name" value="Sugar_transporter_CS"/>
</dbReference>
<evidence type="ECO:0000313" key="7">
    <source>
        <dbReference type="EMBL" id="GHE53549.1"/>
    </source>
</evidence>
<dbReference type="Gene3D" id="1.20.1250.20">
    <property type="entry name" value="MFS general substrate transporter like domains"/>
    <property type="match status" value="2"/>
</dbReference>
<feature type="domain" description="Major facilitator superfamily (MFS) profile" evidence="6">
    <location>
        <begin position="31"/>
        <end position="424"/>
    </location>
</feature>
<feature type="transmembrane region" description="Helical" evidence="5">
    <location>
        <begin position="62"/>
        <end position="85"/>
    </location>
</feature>
<dbReference type="PROSITE" id="PS00217">
    <property type="entry name" value="SUGAR_TRANSPORT_2"/>
    <property type="match status" value="1"/>
</dbReference>